<keyword evidence="13 18" id="KW-0234">DNA repair</keyword>
<organism evidence="21 22">
    <name type="scientific">Ciona intestinalis</name>
    <name type="common">Transparent sea squirt</name>
    <name type="synonym">Ascidia intestinalis</name>
    <dbReference type="NCBI Taxonomy" id="7719"/>
    <lineage>
        <taxon>Eukaryota</taxon>
        <taxon>Metazoa</taxon>
        <taxon>Chordata</taxon>
        <taxon>Tunicata</taxon>
        <taxon>Ascidiacea</taxon>
        <taxon>Phlebobranchia</taxon>
        <taxon>Cionidae</taxon>
        <taxon>Ciona</taxon>
    </lineage>
</organism>
<dbReference type="GO" id="GO:0030145">
    <property type="term" value="F:manganese ion binding"/>
    <property type="evidence" value="ECO:0007669"/>
    <property type="project" value="InterPro"/>
</dbReference>
<evidence type="ECO:0000256" key="15">
    <source>
        <dbReference type="ARBA" id="ARBA00023242"/>
    </source>
</evidence>
<evidence type="ECO:0000256" key="9">
    <source>
        <dbReference type="ARBA" id="ARBA00022759"/>
    </source>
</evidence>
<evidence type="ECO:0000256" key="5">
    <source>
        <dbReference type="ARBA" id="ARBA00017089"/>
    </source>
</evidence>
<evidence type="ECO:0000256" key="1">
    <source>
        <dbReference type="ARBA" id="ARBA00001936"/>
    </source>
</evidence>
<keyword evidence="6" id="KW-0158">Chromosome</keyword>
<evidence type="ECO:0000256" key="11">
    <source>
        <dbReference type="ARBA" id="ARBA00022801"/>
    </source>
</evidence>
<keyword evidence="22" id="KW-1185">Reference proteome</keyword>
<gene>
    <name evidence="21" type="primary">LOC100185652</name>
</gene>
<evidence type="ECO:0000259" key="20">
    <source>
        <dbReference type="SMART" id="SM01347"/>
    </source>
</evidence>
<dbReference type="InterPro" id="IPR003701">
    <property type="entry name" value="Mre11"/>
</dbReference>
<dbReference type="GO" id="GO:0000724">
    <property type="term" value="P:double-strand break repair via homologous recombination"/>
    <property type="evidence" value="ECO:0000318"/>
    <property type="project" value="GO_Central"/>
</dbReference>
<evidence type="ECO:0000256" key="16">
    <source>
        <dbReference type="ARBA" id="ARBA00023254"/>
    </source>
</evidence>
<proteinExistence type="inferred from homology"/>
<dbReference type="Pfam" id="PF00149">
    <property type="entry name" value="Metallophos"/>
    <property type="match status" value="1"/>
</dbReference>
<reference evidence="22" key="1">
    <citation type="journal article" date="2002" name="Science">
        <title>The draft genome of Ciona intestinalis: insights into chordate and vertebrate origins.</title>
        <authorList>
            <person name="Dehal P."/>
            <person name="Satou Y."/>
            <person name="Campbell R.K."/>
            <person name="Chapman J."/>
            <person name="Degnan B."/>
            <person name="De Tomaso A."/>
            <person name="Davidson B."/>
            <person name="Di Gregorio A."/>
            <person name="Gelpke M."/>
            <person name="Goodstein D.M."/>
            <person name="Harafuji N."/>
            <person name="Hastings K.E."/>
            <person name="Ho I."/>
            <person name="Hotta K."/>
            <person name="Huang W."/>
            <person name="Kawashima T."/>
            <person name="Lemaire P."/>
            <person name="Martinez D."/>
            <person name="Meinertzhagen I.A."/>
            <person name="Necula S."/>
            <person name="Nonaka M."/>
            <person name="Putnam N."/>
            <person name="Rash S."/>
            <person name="Saiga H."/>
            <person name="Satake M."/>
            <person name="Terry A."/>
            <person name="Yamada L."/>
            <person name="Wang H.G."/>
            <person name="Awazu S."/>
            <person name="Azumi K."/>
            <person name="Boore J."/>
            <person name="Branno M."/>
            <person name="Chin-Bow S."/>
            <person name="DeSantis R."/>
            <person name="Doyle S."/>
            <person name="Francino P."/>
            <person name="Keys D.N."/>
            <person name="Haga S."/>
            <person name="Hayashi H."/>
            <person name="Hino K."/>
            <person name="Imai K.S."/>
            <person name="Inaba K."/>
            <person name="Kano S."/>
            <person name="Kobayashi K."/>
            <person name="Kobayashi M."/>
            <person name="Lee B.I."/>
            <person name="Makabe K.W."/>
            <person name="Manohar C."/>
            <person name="Matassi G."/>
            <person name="Medina M."/>
            <person name="Mochizuki Y."/>
            <person name="Mount S."/>
            <person name="Morishita T."/>
            <person name="Miura S."/>
            <person name="Nakayama A."/>
            <person name="Nishizaka S."/>
            <person name="Nomoto H."/>
            <person name="Ohta F."/>
            <person name="Oishi K."/>
            <person name="Rigoutsos I."/>
            <person name="Sano M."/>
            <person name="Sasaki A."/>
            <person name="Sasakura Y."/>
            <person name="Shoguchi E."/>
            <person name="Shin-i T."/>
            <person name="Spagnuolo A."/>
            <person name="Stainier D."/>
            <person name="Suzuki M.M."/>
            <person name="Tassy O."/>
            <person name="Takatori N."/>
            <person name="Tokuoka M."/>
            <person name="Yagi K."/>
            <person name="Yoshizaki F."/>
            <person name="Wada S."/>
            <person name="Zhang C."/>
            <person name="Hyatt P.D."/>
            <person name="Larimer F."/>
            <person name="Detter C."/>
            <person name="Doggett N."/>
            <person name="Glavina T."/>
            <person name="Hawkins T."/>
            <person name="Richardson P."/>
            <person name="Lucas S."/>
            <person name="Kohara Y."/>
            <person name="Levine M."/>
            <person name="Satoh N."/>
            <person name="Rokhsar D.S."/>
        </authorList>
    </citation>
    <scope>NUCLEOTIDE SEQUENCE [LARGE SCALE GENOMIC DNA]</scope>
</reference>
<dbReference type="Proteomes" id="UP000008144">
    <property type="component" value="Chromosome 3"/>
</dbReference>
<dbReference type="GO" id="GO:0000723">
    <property type="term" value="P:telomere maintenance"/>
    <property type="evidence" value="ECO:0000318"/>
    <property type="project" value="GO_Central"/>
</dbReference>
<dbReference type="CDD" id="cd00840">
    <property type="entry name" value="MPP_Mre11_N"/>
    <property type="match status" value="1"/>
</dbReference>
<evidence type="ECO:0000256" key="2">
    <source>
        <dbReference type="ARBA" id="ARBA00004123"/>
    </source>
</evidence>
<keyword evidence="7 18" id="KW-0540">Nuclease</keyword>
<comment type="subcellular location">
    <subcellularLocation>
        <location evidence="3">Chromosome</location>
    </subcellularLocation>
    <subcellularLocation>
        <location evidence="2">Nucleus</location>
    </subcellularLocation>
</comment>
<keyword evidence="15 18" id="KW-0539">Nucleus</keyword>
<evidence type="ECO:0000256" key="10">
    <source>
        <dbReference type="ARBA" id="ARBA00022763"/>
    </source>
</evidence>
<keyword evidence="16 18" id="KW-0469">Meiosis</keyword>
<dbReference type="GO" id="GO:0097552">
    <property type="term" value="P:mitochondrial double-strand break repair via homologous recombination"/>
    <property type="evidence" value="ECO:0000318"/>
    <property type="project" value="GO_Central"/>
</dbReference>
<dbReference type="GO" id="GO:0042138">
    <property type="term" value="P:meiotic DNA double-strand break formation"/>
    <property type="evidence" value="ECO:0000318"/>
    <property type="project" value="GO_Central"/>
</dbReference>
<evidence type="ECO:0000256" key="6">
    <source>
        <dbReference type="ARBA" id="ARBA00022454"/>
    </source>
</evidence>
<evidence type="ECO:0000256" key="4">
    <source>
        <dbReference type="ARBA" id="ARBA00009028"/>
    </source>
</evidence>
<dbReference type="GO" id="GO:0035861">
    <property type="term" value="C:site of double-strand break"/>
    <property type="evidence" value="ECO:0000318"/>
    <property type="project" value="GO_Central"/>
</dbReference>
<evidence type="ECO:0000313" key="21">
    <source>
        <dbReference type="Ensembl" id="ENSCINP00000010283.3"/>
    </source>
</evidence>
<dbReference type="GO" id="GO:0031573">
    <property type="term" value="P:mitotic intra-S DNA damage checkpoint signaling"/>
    <property type="evidence" value="ECO:0000318"/>
    <property type="project" value="GO_Central"/>
</dbReference>
<evidence type="ECO:0000256" key="14">
    <source>
        <dbReference type="ARBA" id="ARBA00023211"/>
    </source>
</evidence>
<dbReference type="GeneTree" id="ENSGT00390000017288"/>
<feature type="domain" description="Mre11 DNA-binding" evidence="20">
    <location>
        <begin position="296"/>
        <end position="463"/>
    </location>
</feature>
<dbReference type="PIRSF" id="PIRSF000882">
    <property type="entry name" value="DSB_repair_MRE11"/>
    <property type="match status" value="1"/>
</dbReference>
<feature type="region of interest" description="Disordered" evidence="19">
    <location>
        <begin position="507"/>
        <end position="530"/>
    </location>
</feature>
<dbReference type="FunCoup" id="F6WLN1">
    <property type="interactions" value="602"/>
</dbReference>
<dbReference type="GO" id="GO:0000014">
    <property type="term" value="F:single-stranded DNA endodeoxyribonuclease activity"/>
    <property type="evidence" value="ECO:0000318"/>
    <property type="project" value="GO_Central"/>
</dbReference>
<evidence type="ECO:0000256" key="19">
    <source>
        <dbReference type="SAM" id="MobiDB-lite"/>
    </source>
</evidence>
<dbReference type="EMBL" id="EAAA01001637">
    <property type="status" value="NOT_ANNOTATED_CDS"/>
    <property type="molecule type" value="Genomic_DNA"/>
</dbReference>
<dbReference type="AlphaFoldDB" id="F6WLN1"/>
<evidence type="ECO:0000256" key="12">
    <source>
        <dbReference type="ARBA" id="ARBA00022839"/>
    </source>
</evidence>
<dbReference type="Ensembl" id="ENSCINT00000010283.3">
    <property type="protein sequence ID" value="ENSCINP00000010283.3"/>
    <property type="gene ID" value="ENSCING00000004996.3"/>
</dbReference>
<dbReference type="NCBIfam" id="TIGR00583">
    <property type="entry name" value="mre11"/>
    <property type="match status" value="1"/>
</dbReference>
<dbReference type="SUPFAM" id="SSF56300">
    <property type="entry name" value="Metallo-dependent phosphatases"/>
    <property type="match status" value="1"/>
</dbReference>
<dbReference type="STRING" id="7719.ENSCINP00000010283"/>
<evidence type="ECO:0000256" key="8">
    <source>
        <dbReference type="ARBA" id="ARBA00022723"/>
    </source>
</evidence>
<keyword evidence="11 18" id="KW-0378">Hydrolase</keyword>
<name>F6WLN1_CIOIN</name>
<dbReference type="PANTHER" id="PTHR10139">
    <property type="entry name" value="DOUBLE-STRAND BREAK REPAIR PROTEIN MRE11"/>
    <property type="match status" value="1"/>
</dbReference>
<dbReference type="GO" id="GO:0008296">
    <property type="term" value="F:3'-5'-DNA exonuclease activity"/>
    <property type="evidence" value="ECO:0007669"/>
    <property type="project" value="InterPro"/>
</dbReference>
<evidence type="ECO:0000313" key="22">
    <source>
        <dbReference type="Proteomes" id="UP000008144"/>
    </source>
</evidence>
<dbReference type="Gene3D" id="3.60.21.10">
    <property type="match status" value="1"/>
</dbReference>
<dbReference type="EMBL" id="EAAA01001638">
    <property type="status" value="NOT_ANNOTATED_CDS"/>
    <property type="molecule type" value="Genomic_DNA"/>
</dbReference>
<evidence type="ECO:0000256" key="7">
    <source>
        <dbReference type="ARBA" id="ARBA00022722"/>
    </source>
</evidence>
<dbReference type="EMBL" id="EAAA01001639">
    <property type="status" value="NOT_ANNOTATED_CDS"/>
    <property type="molecule type" value="Genomic_DNA"/>
</dbReference>
<dbReference type="InterPro" id="IPR041796">
    <property type="entry name" value="Mre11_N"/>
</dbReference>
<dbReference type="Gene3D" id="3.30.110.110">
    <property type="entry name" value="Mre11, capping domain"/>
    <property type="match status" value="1"/>
</dbReference>
<feature type="active site" description="Proton donor" evidence="17">
    <location>
        <position position="129"/>
    </location>
</feature>
<keyword evidence="9 18" id="KW-0255">Endonuclease</keyword>
<reference evidence="21" key="4">
    <citation type="submission" date="2025-09" db="UniProtKB">
        <authorList>
            <consortium name="Ensembl"/>
        </authorList>
    </citation>
    <scope>IDENTIFICATION</scope>
</reference>
<keyword evidence="12 18" id="KW-0269">Exonuclease</keyword>
<sequence>CETVQDDENTMSILVASDVHLGYIEKNGERGKDSFVALEEIFTIAKERNVDFVLLGGDLFHENKPSRKTLHTAMELFQKYCLGDRPCSVKVVSDQAVNFGHTSSSITCVNYENPNVNISLPVFSIHGNHDDPSGAGELSAIDLLSVTGLLNHFGKQTKLDVISLSPVLLQKGTTKLALYGLEKGSMRDERLHRLFLNHLVTMLRPKESLDDWFNVFVLHQNRSKHGATNYIPEQFLDDFFDLIIWGHEHECLINPQWNPIKRFFVMQPGSPVATSLCEGESKQKKVAVVKIRGREMKTDIIPLKTVRQLYVENITLADGVHPPAGSSPEAIEALSQAYCEEVVERLLLRAQSQKSGHPRQPRKPLIRLRVDYSGFDIFNAYRFGAKFADRVSNPENIVHFLKKSVKKIRDDLDVKDMDDLIGAEVVENVKMEDLVQEYLNSKDEKEQMQVLSARGVSQAVSEFVTKQEKDAIKELCCHQIKKTKNYLQEQTFNLDQNEIKEQIKSYQTERLKESSTKESQELKEILERTK</sequence>
<evidence type="ECO:0000256" key="3">
    <source>
        <dbReference type="ARBA" id="ARBA00004286"/>
    </source>
</evidence>
<reference evidence="21" key="3">
    <citation type="submission" date="2025-08" db="UniProtKB">
        <authorList>
            <consortium name="Ensembl"/>
        </authorList>
    </citation>
    <scope>IDENTIFICATION</scope>
</reference>
<dbReference type="OMA" id="ESCMFNA"/>
<keyword evidence="8" id="KW-0479">Metal-binding</keyword>
<dbReference type="PANTHER" id="PTHR10139:SF1">
    <property type="entry name" value="DOUBLE-STRAND BREAK REPAIR PROTEIN MRE11"/>
    <property type="match status" value="1"/>
</dbReference>
<keyword evidence="14 18" id="KW-0464">Manganese</keyword>
<dbReference type="FunFam" id="3.60.21.10:FF:000011">
    <property type="entry name" value="Double-strand break repair protein"/>
    <property type="match status" value="1"/>
</dbReference>
<accession>F6WLN1</accession>
<dbReference type="InterPro" id="IPR004843">
    <property type="entry name" value="Calcineurin-like_PHP"/>
</dbReference>
<dbReference type="GO" id="GO:0007095">
    <property type="term" value="P:mitotic G2 DNA damage checkpoint signaling"/>
    <property type="evidence" value="ECO:0000318"/>
    <property type="project" value="GO_Central"/>
</dbReference>
<comment type="cofactor">
    <cofactor evidence="1">
        <name>Mn(2+)</name>
        <dbReference type="ChEBI" id="CHEBI:29035"/>
    </cofactor>
</comment>
<comment type="similarity">
    <text evidence="4 18">Belongs to the MRE11/RAD32 family.</text>
</comment>
<evidence type="ECO:0000256" key="18">
    <source>
        <dbReference type="RuleBase" id="RU003447"/>
    </source>
</evidence>
<dbReference type="Pfam" id="PF04152">
    <property type="entry name" value="Mre11_DNA_bind"/>
    <property type="match status" value="1"/>
</dbReference>
<dbReference type="GO" id="GO:0030870">
    <property type="term" value="C:Mre11 complex"/>
    <property type="evidence" value="ECO:0000318"/>
    <property type="project" value="GO_Central"/>
</dbReference>
<dbReference type="InParanoid" id="F6WLN1"/>
<dbReference type="GO" id="GO:0006303">
    <property type="term" value="P:double-strand break repair via nonhomologous end joining"/>
    <property type="evidence" value="ECO:0000318"/>
    <property type="project" value="GO_Central"/>
</dbReference>
<dbReference type="InterPro" id="IPR029052">
    <property type="entry name" value="Metallo-depent_PP-like"/>
</dbReference>
<evidence type="ECO:0000256" key="13">
    <source>
        <dbReference type="ARBA" id="ARBA00023204"/>
    </source>
</evidence>
<dbReference type="SMART" id="SM01347">
    <property type="entry name" value="Mre11_DNA_bind"/>
    <property type="match status" value="1"/>
</dbReference>
<evidence type="ECO:0000256" key="17">
    <source>
        <dbReference type="PIRSR" id="PIRSR000882-1"/>
    </source>
</evidence>
<dbReference type="InterPro" id="IPR038487">
    <property type="entry name" value="Mre11_capping_dom"/>
</dbReference>
<dbReference type="HOGENOM" id="CLU_009535_3_3_1"/>
<keyword evidence="10 18" id="KW-0227">DNA damage</keyword>
<protein>
    <recommendedName>
        <fullName evidence="5">Double-strand break repair protein MRE11</fullName>
    </recommendedName>
</protein>
<dbReference type="InterPro" id="IPR007281">
    <property type="entry name" value="Mre11_DNA-bd"/>
</dbReference>
<reference evidence="21" key="2">
    <citation type="journal article" date="2008" name="Genome Biol.">
        <title>Improved genome assembly and evidence-based global gene model set for the chordate Ciona intestinalis: new insight into intron and operon populations.</title>
        <authorList>
            <person name="Satou Y."/>
            <person name="Mineta K."/>
            <person name="Ogasawara M."/>
            <person name="Sasakura Y."/>
            <person name="Shoguchi E."/>
            <person name="Ueno K."/>
            <person name="Yamada L."/>
            <person name="Matsumoto J."/>
            <person name="Wasserscheid J."/>
            <person name="Dewar K."/>
            <person name="Wiley G.B."/>
            <person name="Macmil S.L."/>
            <person name="Roe B.A."/>
            <person name="Zeller R.W."/>
            <person name="Hastings K.E."/>
            <person name="Lemaire P."/>
            <person name="Lindquist E."/>
            <person name="Endo T."/>
            <person name="Hotta K."/>
            <person name="Inaba K."/>
        </authorList>
    </citation>
    <scope>NUCLEOTIDE SEQUENCE [LARGE SCALE GENOMIC DNA]</scope>
    <source>
        <strain evidence="21">wild type</strain>
    </source>
</reference>